<feature type="transmembrane region" description="Helical" evidence="1">
    <location>
        <begin position="39"/>
        <end position="63"/>
    </location>
</feature>
<dbReference type="EMBL" id="GGEC01056182">
    <property type="protein sequence ID" value="MBX36666.1"/>
    <property type="molecule type" value="Transcribed_RNA"/>
</dbReference>
<keyword evidence="1" id="KW-0472">Membrane</keyword>
<sequence length="78" mass="8955">MADDTAGSKTSSSHPQLFPSKMNLKSCCDVQFSHLNLEFLYINIIGCNYCCLSLPYILLLEIMELMSFRLLRKVFGYH</sequence>
<keyword evidence="1" id="KW-1133">Transmembrane helix</keyword>
<accession>A0A2P2N2L2</accession>
<evidence type="ECO:0000313" key="2">
    <source>
        <dbReference type="EMBL" id="MBX36666.1"/>
    </source>
</evidence>
<proteinExistence type="predicted"/>
<dbReference type="AlphaFoldDB" id="A0A2P2N2L2"/>
<name>A0A2P2N2L2_RHIMU</name>
<evidence type="ECO:0000256" key="1">
    <source>
        <dbReference type="SAM" id="Phobius"/>
    </source>
</evidence>
<protein>
    <submittedName>
        <fullName evidence="2">Uncharacterized protein</fullName>
    </submittedName>
</protein>
<reference evidence="2" key="1">
    <citation type="submission" date="2018-02" db="EMBL/GenBank/DDBJ databases">
        <title>Rhizophora mucronata_Transcriptome.</title>
        <authorList>
            <person name="Meera S.P."/>
            <person name="Sreeshan A."/>
            <person name="Augustine A."/>
        </authorList>
    </citation>
    <scope>NUCLEOTIDE SEQUENCE</scope>
    <source>
        <tissue evidence="2">Leaf</tissue>
    </source>
</reference>
<keyword evidence="1" id="KW-0812">Transmembrane</keyword>
<organism evidence="2">
    <name type="scientific">Rhizophora mucronata</name>
    <name type="common">Asiatic mangrove</name>
    <dbReference type="NCBI Taxonomy" id="61149"/>
    <lineage>
        <taxon>Eukaryota</taxon>
        <taxon>Viridiplantae</taxon>
        <taxon>Streptophyta</taxon>
        <taxon>Embryophyta</taxon>
        <taxon>Tracheophyta</taxon>
        <taxon>Spermatophyta</taxon>
        <taxon>Magnoliopsida</taxon>
        <taxon>eudicotyledons</taxon>
        <taxon>Gunneridae</taxon>
        <taxon>Pentapetalae</taxon>
        <taxon>rosids</taxon>
        <taxon>fabids</taxon>
        <taxon>Malpighiales</taxon>
        <taxon>Rhizophoraceae</taxon>
        <taxon>Rhizophora</taxon>
    </lineage>
</organism>